<dbReference type="InterPro" id="IPR047650">
    <property type="entry name" value="Transpos_IS110"/>
</dbReference>
<dbReference type="EMBL" id="CP051682">
    <property type="protein sequence ID" value="QJD98160.1"/>
    <property type="molecule type" value="Genomic_DNA"/>
</dbReference>
<dbReference type="GO" id="GO:0003677">
    <property type="term" value="F:DNA binding"/>
    <property type="evidence" value="ECO:0007669"/>
    <property type="project" value="InterPro"/>
</dbReference>
<gene>
    <name evidence="3" type="ORF">HH214_20915</name>
</gene>
<accession>A0A7L5E4A8</accession>
<evidence type="ECO:0000259" key="2">
    <source>
        <dbReference type="Pfam" id="PF02371"/>
    </source>
</evidence>
<dbReference type="RefSeq" id="WP_169610902.1">
    <property type="nucleotide sequence ID" value="NZ_CP051682.1"/>
</dbReference>
<dbReference type="KEGG" id="mrob:HH214_20915"/>
<organism evidence="3 4">
    <name type="scientific">Mucilaginibacter robiniae</name>
    <dbReference type="NCBI Taxonomy" id="2728022"/>
    <lineage>
        <taxon>Bacteria</taxon>
        <taxon>Pseudomonadati</taxon>
        <taxon>Bacteroidota</taxon>
        <taxon>Sphingobacteriia</taxon>
        <taxon>Sphingobacteriales</taxon>
        <taxon>Sphingobacteriaceae</taxon>
        <taxon>Mucilaginibacter</taxon>
    </lineage>
</organism>
<evidence type="ECO:0000259" key="1">
    <source>
        <dbReference type="Pfam" id="PF01548"/>
    </source>
</evidence>
<evidence type="ECO:0000313" key="4">
    <source>
        <dbReference type="Proteomes" id="UP000503278"/>
    </source>
</evidence>
<feature type="domain" description="Transposase IS110-like N-terminal" evidence="1">
    <location>
        <begin position="8"/>
        <end position="161"/>
    </location>
</feature>
<dbReference type="InterPro" id="IPR002525">
    <property type="entry name" value="Transp_IS110-like_N"/>
</dbReference>
<name>A0A7L5E4A8_9SPHI</name>
<dbReference type="PANTHER" id="PTHR33055">
    <property type="entry name" value="TRANSPOSASE FOR INSERTION SEQUENCE ELEMENT IS1111A"/>
    <property type="match status" value="1"/>
</dbReference>
<dbReference type="GO" id="GO:0006313">
    <property type="term" value="P:DNA transposition"/>
    <property type="evidence" value="ECO:0007669"/>
    <property type="project" value="InterPro"/>
</dbReference>
<dbReference type="NCBIfam" id="NF033542">
    <property type="entry name" value="transpos_IS110"/>
    <property type="match status" value="1"/>
</dbReference>
<dbReference type="Pfam" id="PF02371">
    <property type="entry name" value="Transposase_20"/>
    <property type="match status" value="1"/>
</dbReference>
<dbReference type="InterPro" id="IPR003346">
    <property type="entry name" value="Transposase_20"/>
</dbReference>
<keyword evidence="4" id="KW-1185">Reference proteome</keyword>
<dbReference type="PANTHER" id="PTHR33055:SF13">
    <property type="entry name" value="TRANSPOSASE"/>
    <property type="match status" value="1"/>
</dbReference>
<reference evidence="3 4" key="1">
    <citation type="submission" date="2020-04" db="EMBL/GenBank/DDBJ databases">
        <title>Genome sequencing of novel species.</title>
        <authorList>
            <person name="Heo J."/>
            <person name="Kim S.-J."/>
            <person name="Kim J.-S."/>
            <person name="Hong S.-B."/>
            <person name="Kwon S.-W."/>
        </authorList>
    </citation>
    <scope>NUCLEOTIDE SEQUENCE [LARGE SCALE GENOMIC DNA]</scope>
    <source>
        <strain evidence="3 4">F39-2</strain>
    </source>
</reference>
<evidence type="ECO:0000313" key="3">
    <source>
        <dbReference type="EMBL" id="QJD98160.1"/>
    </source>
</evidence>
<dbReference type="GO" id="GO:0004803">
    <property type="term" value="F:transposase activity"/>
    <property type="evidence" value="ECO:0007669"/>
    <property type="project" value="InterPro"/>
</dbReference>
<proteinExistence type="predicted"/>
<sequence>MKILKQSIGIDVSKSDFKVCLGVIDEQLETKNVYEQVYANDKKGINKFIKDMVSKTDLRIPVCFVMEATGVYHQQLAYALAAQQFCVVILLPNKAKSFSKSINIRAKSDVIDAKLLCQMGLERKLSPWQPPESLFATLKVLTREREALVLQRSKLKNQLHAYQTAFVKAEKTIARLKEHILYLTRQIRDAQTDRKALVKQSQPVAARINKITKVKGLSFLSVATILAETDGFNIILNQKQLVGYSGLDVQINQSGEKMTKGCITKKGNAHLRKALYMPALSACRTNPAMKLFYAQLNERQKAKKQGVIAVQRKLLLLTYSLWKTGQDYLEKCA</sequence>
<dbReference type="AlphaFoldDB" id="A0A7L5E4A8"/>
<dbReference type="Pfam" id="PF01548">
    <property type="entry name" value="DEDD_Tnp_IS110"/>
    <property type="match status" value="1"/>
</dbReference>
<feature type="domain" description="Transposase IS116/IS110/IS902 C-terminal" evidence="2">
    <location>
        <begin position="210"/>
        <end position="293"/>
    </location>
</feature>
<protein>
    <submittedName>
        <fullName evidence="3">IS110 family transposase</fullName>
    </submittedName>
</protein>
<dbReference type="Proteomes" id="UP000503278">
    <property type="component" value="Chromosome"/>
</dbReference>